<evidence type="ECO:0008006" key="4">
    <source>
        <dbReference type="Google" id="ProtNLM"/>
    </source>
</evidence>
<gene>
    <name evidence="2" type="ORF">GCM10023322_28070</name>
</gene>
<dbReference type="InterPro" id="IPR036689">
    <property type="entry name" value="ESAT-6-like_sf"/>
</dbReference>
<name>A0ABP9RQY4_9ACTN</name>
<accession>A0ABP9RQY4</accession>
<dbReference type="EMBL" id="BAABJQ010000007">
    <property type="protein sequence ID" value="GAA5185097.1"/>
    <property type="molecule type" value="Genomic_DNA"/>
</dbReference>
<dbReference type="SUPFAM" id="SSF140453">
    <property type="entry name" value="EsxAB dimer-like"/>
    <property type="match status" value="1"/>
</dbReference>
<evidence type="ECO:0000256" key="1">
    <source>
        <dbReference type="SAM" id="MobiDB-lite"/>
    </source>
</evidence>
<keyword evidence="3" id="KW-1185">Reference proteome</keyword>
<sequence>MSDEYVERYQAVEHSQLYRELSAGAPPSLDALSDVWQTAAQTLQTTAADLRADLAKLQASWSGETSKEYQYRLGLAASFAEGLAEQAINLHTGLSTMSVALTEAQSRGTPAPTNDTDWEHDAMLGTLLGHTVTDAELAQSHDQLVTVVADLAVSYDLADRSDWSTPAPDPSPDLPGQALAVDVGVANAQDAGATPANATVVPAVVTPVSTTVVPAAATLAAPVATQLAGTIGGPPPAVTSPAMASPALSAPSLVSPLSGAATPLPPSLIGTVTSLQGAGTSLAASTGSGLAAARGSTASTATGSSASLPPPVMGGGPASGSAQPGPVSRSLFDDETAWAGENDAWANHRDESPPPVLGHPNGSV</sequence>
<feature type="compositionally biased region" description="Low complexity" evidence="1">
    <location>
        <begin position="295"/>
        <end position="307"/>
    </location>
</feature>
<comment type="caution">
    <text evidence="2">The sequence shown here is derived from an EMBL/GenBank/DDBJ whole genome shotgun (WGS) entry which is preliminary data.</text>
</comment>
<evidence type="ECO:0000313" key="3">
    <source>
        <dbReference type="Proteomes" id="UP001501570"/>
    </source>
</evidence>
<dbReference type="Proteomes" id="UP001501570">
    <property type="component" value="Unassembled WGS sequence"/>
</dbReference>
<dbReference type="Gene3D" id="1.20.1260.20">
    <property type="entry name" value="PPE superfamily"/>
    <property type="match status" value="1"/>
</dbReference>
<feature type="region of interest" description="Disordered" evidence="1">
    <location>
        <begin position="295"/>
        <end position="364"/>
    </location>
</feature>
<evidence type="ECO:0000313" key="2">
    <source>
        <dbReference type="EMBL" id="GAA5185097.1"/>
    </source>
</evidence>
<reference evidence="3" key="1">
    <citation type="journal article" date="2019" name="Int. J. Syst. Evol. Microbiol.">
        <title>The Global Catalogue of Microorganisms (GCM) 10K type strain sequencing project: providing services to taxonomists for standard genome sequencing and annotation.</title>
        <authorList>
            <consortium name="The Broad Institute Genomics Platform"/>
            <consortium name="The Broad Institute Genome Sequencing Center for Infectious Disease"/>
            <person name="Wu L."/>
            <person name="Ma J."/>
        </authorList>
    </citation>
    <scope>NUCLEOTIDE SEQUENCE [LARGE SCALE GENOMIC DNA]</scope>
    <source>
        <strain evidence="3">JCM 18304</strain>
    </source>
</reference>
<dbReference type="InterPro" id="IPR038332">
    <property type="entry name" value="PPE_sf"/>
</dbReference>
<protein>
    <recommendedName>
        <fullName evidence="4">PPE family protein</fullName>
    </recommendedName>
</protein>
<proteinExistence type="predicted"/>
<dbReference type="RefSeq" id="WP_345629655.1">
    <property type="nucleotide sequence ID" value="NZ_BAABJQ010000007.1"/>
</dbReference>
<organism evidence="2 3">
    <name type="scientific">Rugosimonospora acidiphila</name>
    <dbReference type="NCBI Taxonomy" id="556531"/>
    <lineage>
        <taxon>Bacteria</taxon>
        <taxon>Bacillati</taxon>
        <taxon>Actinomycetota</taxon>
        <taxon>Actinomycetes</taxon>
        <taxon>Micromonosporales</taxon>
        <taxon>Micromonosporaceae</taxon>
        <taxon>Rugosimonospora</taxon>
    </lineage>
</organism>